<dbReference type="AlphaFoldDB" id="B9F321"/>
<reference evidence="1" key="1">
    <citation type="journal article" date="2005" name="PLoS Biol.">
        <title>The genomes of Oryza sativa: a history of duplications.</title>
        <authorList>
            <person name="Yu J."/>
            <person name="Wang J."/>
            <person name="Lin W."/>
            <person name="Li S."/>
            <person name="Li H."/>
            <person name="Zhou J."/>
            <person name="Ni P."/>
            <person name="Dong W."/>
            <person name="Hu S."/>
            <person name="Zeng C."/>
            <person name="Zhang J."/>
            <person name="Zhang Y."/>
            <person name="Li R."/>
            <person name="Xu Z."/>
            <person name="Li S."/>
            <person name="Li X."/>
            <person name="Zheng H."/>
            <person name="Cong L."/>
            <person name="Lin L."/>
            <person name="Yin J."/>
            <person name="Geng J."/>
            <person name="Li G."/>
            <person name="Shi J."/>
            <person name="Liu J."/>
            <person name="Lv H."/>
            <person name="Li J."/>
            <person name="Wang J."/>
            <person name="Deng Y."/>
            <person name="Ran L."/>
            <person name="Shi X."/>
            <person name="Wang X."/>
            <person name="Wu Q."/>
            <person name="Li C."/>
            <person name="Ren X."/>
            <person name="Wang J."/>
            <person name="Wang X."/>
            <person name="Li D."/>
            <person name="Liu D."/>
            <person name="Zhang X."/>
            <person name="Ji Z."/>
            <person name="Zhao W."/>
            <person name="Sun Y."/>
            <person name="Zhang Z."/>
            <person name="Bao J."/>
            <person name="Han Y."/>
            <person name="Dong L."/>
            <person name="Ji J."/>
            <person name="Chen P."/>
            <person name="Wu S."/>
            <person name="Liu J."/>
            <person name="Xiao Y."/>
            <person name="Bu D."/>
            <person name="Tan J."/>
            <person name="Yang L."/>
            <person name="Ye C."/>
            <person name="Zhang J."/>
            <person name="Xu J."/>
            <person name="Zhou Y."/>
            <person name="Yu Y."/>
            <person name="Zhang B."/>
            <person name="Zhuang S."/>
            <person name="Wei H."/>
            <person name="Liu B."/>
            <person name="Lei M."/>
            <person name="Yu H."/>
            <person name="Li Y."/>
            <person name="Xu H."/>
            <person name="Wei S."/>
            <person name="He X."/>
            <person name="Fang L."/>
            <person name="Zhang Z."/>
            <person name="Zhang Y."/>
            <person name="Huang X."/>
            <person name="Su Z."/>
            <person name="Tong W."/>
            <person name="Li J."/>
            <person name="Tong Z."/>
            <person name="Li S."/>
            <person name="Ye J."/>
            <person name="Wang L."/>
            <person name="Fang L."/>
            <person name="Lei T."/>
            <person name="Chen C."/>
            <person name="Chen H."/>
            <person name="Xu Z."/>
            <person name="Li H."/>
            <person name="Huang H."/>
            <person name="Zhang F."/>
            <person name="Xu H."/>
            <person name="Li N."/>
            <person name="Zhao C."/>
            <person name="Li S."/>
            <person name="Dong L."/>
            <person name="Huang Y."/>
            <person name="Li L."/>
            <person name="Xi Y."/>
            <person name="Qi Q."/>
            <person name="Li W."/>
            <person name="Zhang B."/>
            <person name="Hu W."/>
            <person name="Zhang Y."/>
            <person name="Tian X."/>
            <person name="Jiao Y."/>
            <person name="Liang X."/>
            <person name="Jin J."/>
            <person name="Gao L."/>
            <person name="Zheng W."/>
            <person name="Hao B."/>
            <person name="Liu S."/>
            <person name="Wang W."/>
            <person name="Yuan L."/>
            <person name="Cao M."/>
            <person name="McDermott J."/>
            <person name="Samudrala R."/>
            <person name="Wang J."/>
            <person name="Wong G.K."/>
            <person name="Yang H."/>
        </authorList>
    </citation>
    <scope>NUCLEOTIDE SEQUENCE [LARGE SCALE GENOMIC DNA]</scope>
</reference>
<proteinExistence type="predicted"/>
<reference evidence="1" key="2">
    <citation type="submission" date="2008-12" db="EMBL/GenBank/DDBJ databases">
        <title>Improved gene annotation of the rice (Oryza sativa) genomes.</title>
        <authorList>
            <person name="Wang J."/>
            <person name="Li R."/>
            <person name="Fan W."/>
            <person name="Huang Q."/>
            <person name="Zhang J."/>
            <person name="Zhou Y."/>
            <person name="Hu Y."/>
            <person name="Zi S."/>
            <person name="Li J."/>
            <person name="Ni P."/>
            <person name="Zheng H."/>
            <person name="Zhang Y."/>
            <person name="Zhao M."/>
            <person name="Hao Q."/>
            <person name="McDermott J."/>
            <person name="Samudrala R."/>
            <person name="Kristiansen K."/>
            <person name="Wong G.K.-S."/>
        </authorList>
    </citation>
    <scope>NUCLEOTIDE SEQUENCE</scope>
</reference>
<accession>B9F321</accession>
<sequence>MKDCVARSRSLRSTVRARAAATGSGRRSTVELSAAAADGDGGDRAAKKLAAKEASGSIGIRSWFLRCCSVSILTASQRGKQLQRPNK</sequence>
<dbReference type="Proteomes" id="UP000007752">
    <property type="component" value="Chromosome 2"/>
</dbReference>
<gene>
    <name evidence="1" type="ORF">OsJ_08426</name>
</gene>
<organism evidence="1">
    <name type="scientific">Oryza sativa subsp. japonica</name>
    <name type="common">Rice</name>
    <dbReference type="NCBI Taxonomy" id="39947"/>
    <lineage>
        <taxon>Eukaryota</taxon>
        <taxon>Viridiplantae</taxon>
        <taxon>Streptophyta</taxon>
        <taxon>Embryophyta</taxon>
        <taxon>Tracheophyta</taxon>
        <taxon>Spermatophyta</taxon>
        <taxon>Magnoliopsida</taxon>
        <taxon>Liliopsida</taxon>
        <taxon>Poales</taxon>
        <taxon>Poaceae</taxon>
        <taxon>BOP clade</taxon>
        <taxon>Oryzoideae</taxon>
        <taxon>Oryzeae</taxon>
        <taxon>Oryzinae</taxon>
        <taxon>Oryza</taxon>
        <taxon>Oryza sativa</taxon>
    </lineage>
</organism>
<dbReference type="EMBL" id="CM000139">
    <property type="protein sequence ID" value="EEE57828.1"/>
    <property type="molecule type" value="Genomic_DNA"/>
</dbReference>
<protein>
    <submittedName>
        <fullName evidence="1">Uncharacterized protein</fullName>
    </submittedName>
</protein>
<name>B9F321_ORYSJ</name>
<evidence type="ECO:0000313" key="1">
    <source>
        <dbReference type="EMBL" id="EEE57828.1"/>
    </source>
</evidence>